<feature type="region of interest" description="Disordered" evidence="1">
    <location>
        <begin position="24"/>
        <end position="56"/>
    </location>
</feature>
<dbReference type="PANTHER" id="PTHR36933">
    <property type="entry name" value="SLL0788 PROTEIN"/>
    <property type="match status" value="1"/>
</dbReference>
<keyword evidence="2" id="KW-0732">Signal</keyword>
<keyword evidence="5" id="KW-1185">Reference proteome</keyword>
<dbReference type="PROSITE" id="PS51257">
    <property type="entry name" value="PROKAR_LIPOPROTEIN"/>
    <property type="match status" value="1"/>
</dbReference>
<dbReference type="Pfam" id="PF03713">
    <property type="entry name" value="DUF305"/>
    <property type="match status" value="2"/>
</dbReference>
<name>A0A8X8ICA0_9BACT</name>
<feature type="chain" id="PRO_5036500431" evidence="2">
    <location>
        <begin position="26"/>
        <end position="225"/>
    </location>
</feature>
<dbReference type="RefSeq" id="WP_257574633.1">
    <property type="nucleotide sequence ID" value="NZ_FNNO01000001.1"/>
</dbReference>
<dbReference type="PANTHER" id="PTHR36933:SF1">
    <property type="entry name" value="SLL0788 PROTEIN"/>
    <property type="match status" value="1"/>
</dbReference>
<sequence>MNLKIKSLALIAAVYLFTSCNNSTTAESDKKESTAHEHTDTAAHEHTTTENTTANTGTNLMSVMNSMMNKMHSLKTTGDFDVDWANMMIEHHQGGIDMAQVELSQGKDEKMKSKAQEIITKQKDEQQKLRAIISSYKPSGMKHGEGELEKHMKDMMNTMQSMKMSGDVDKDFATMMMHHHEHGIAMAAMEVKNGMNDELKKMAQKSITDQEKDVKEFKVWLNTHK</sequence>
<evidence type="ECO:0000259" key="3">
    <source>
        <dbReference type="Pfam" id="PF03713"/>
    </source>
</evidence>
<gene>
    <name evidence="4" type="ORF">SAMN05444410_101336</name>
</gene>
<dbReference type="InterPro" id="IPR005183">
    <property type="entry name" value="DUF305_CopM-like"/>
</dbReference>
<dbReference type="InterPro" id="IPR012347">
    <property type="entry name" value="Ferritin-like"/>
</dbReference>
<evidence type="ECO:0000313" key="4">
    <source>
        <dbReference type="EMBL" id="SDW14337.1"/>
    </source>
</evidence>
<dbReference type="Gene3D" id="1.20.1260.10">
    <property type="match status" value="2"/>
</dbReference>
<feature type="domain" description="DUF305" evidence="3">
    <location>
        <begin position="141"/>
        <end position="221"/>
    </location>
</feature>
<evidence type="ECO:0000256" key="1">
    <source>
        <dbReference type="SAM" id="MobiDB-lite"/>
    </source>
</evidence>
<dbReference type="EMBL" id="FNNO01000001">
    <property type="protein sequence ID" value="SDW14337.1"/>
    <property type="molecule type" value="Genomic_DNA"/>
</dbReference>
<organism evidence="4 5">
    <name type="scientific">Hydrobacter penzbergensis</name>
    <dbReference type="NCBI Taxonomy" id="1235997"/>
    <lineage>
        <taxon>Bacteria</taxon>
        <taxon>Pseudomonadati</taxon>
        <taxon>Bacteroidota</taxon>
        <taxon>Chitinophagia</taxon>
        <taxon>Chitinophagales</taxon>
        <taxon>Chitinophagaceae</taxon>
        <taxon>Hydrobacter</taxon>
    </lineage>
</organism>
<dbReference type="AlphaFoldDB" id="A0A8X8ICA0"/>
<protein>
    <submittedName>
        <fullName evidence="4">Uncharacterized conserved protein, DUF305 family</fullName>
    </submittedName>
</protein>
<feature type="compositionally biased region" description="Basic and acidic residues" evidence="1">
    <location>
        <begin position="27"/>
        <end position="48"/>
    </location>
</feature>
<comment type="caution">
    <text evidence="4">The sequence shown here is derived from an EMBL/GenBank/DDBJ whole genome shotgun (WGS) entry which is preliminary data.</text>
</comment>
<feature type="domain" description="DUF305" evidence="3">
    <location>
        <begin position="38"/>
        <end position="132"/>
    </location>
</feature>
<feature type="signal peptide" evidence="2">
    <location>
        <begin position="1"/>
        <end position="25"/>
    </location>
</feature>
<evidence type="ECO:0000256" key="2">
    <source>
        <dbReference type="SAM" id="SignalP"/>
    </source>
</evidence>
<evidence type="ECO:0000313" key="5">
    <source>
        <dbReference type="Proteomes" id="UP000198711"/>
    </source>
</evidence>
<proteinExistence type="predicted"/>
<accession>A0A8X8ICA0</accession>
<reference evidence="4 5" key="1">
    <citation type="submission" date="2016-10" db="EMBL/GenBank/DDBJ databases">
        <authorList>
            <person name="Varghese N."/>
            <person name="Submissions S."/>
        </authorList>
    </citation>
    <scope>NUCLEOTIDE SEQUENCE [LARGE SCALE GENOMIC DNA]</scope>
    <source>
        <strain evidence="4 5">DSM 25353</strain>
    </source>
</reference>
<dbReference type="Proteomes" id="UP000198711">
    <property type="component" value="Unassembled WGS sequence"/>
</dbReference>